<dbReference type="NCBIfam" id="TIGR03376">
    <property type="entry name" value="glycerol3P_DH"/>
    <property type="match status" value="1"/>
</dbReference>
<evidence type="ECO:0000256" key="12">
    <source>
        <dbReference type="SAM" id="MobiDB-lite"/>
    </source>
</evidence>
<evidence type="ECO:0000313" key="16">
    <source>
        <dbReference type="Proteomes" id="UP000053617"/>
    </source>
</evidence>
<dbReference type="GO" id="GO:0005975">
    <property type="term" value="P:carbohydrate metabolic process"/>
    <property type="evidence" value="ECO:0007669"/>
    <property type="project" value="InterPro"/>
</dbReference>
<dbReference type="AlphaFoldDB" id="A0A0D2GVE9"/>
<dbReference type="PRINTS" id="PR00077">
    <property type="entry name" value="GPDHDRGNASE"/>
</dbReference>
<name>A0A0D2GVE9_9EURO</name>
<organism evidence="15 16">
    <name type="scientific">Rhinocladiella mackenziei CBS 650.93</name>
    <dbReference type="NCBI Taxonomy" id="1442369"/>
    <lineage>
        <taxon>Eukaryota</taxon>
        <taxon>Fungi</taxon>
        <taxon>Dikarya</taxon>
        <taxon>Ascomycota</taxon>
        <taxon>Pezizomycotina</taxon>
        <taxon>Eurotiomycetes</taxon>
        <taxon>Chaetothyriomycetidae</taxon>
        <taxon>Chaetothyriales</taxon>
        <taxon>Herpotrichiellaceae</taxon>
        <taxon>Rhinocladiella</taxon>
    </lineage>
</organism>
<evidence type="ECO:0000256" key="3">
    <source>
        <dbReference type="ARBA" id="ARBA00023002"/>
    </source>
</evidence>
<feature type="binding site" evidence="9">
    <location>
        <position position="170"/>
    </location>
    <ligand>
        <name>NAD(+)</name>
        <dbReference type="ChEBI" id="CHEBI:57540"/>
    </ligand>
</feature>
<feature type="binding site" evidence="9">
    <location>
        <position position="358"/>
    </location>
    <ligand>
        <name>NAD(+)</name>
        <dbReference type="ChEBI" id="CHEBI:57540"/>
    </ligand>
</feature>
<feature type="binding site" evidence="8">
    <location>
        <position position="137"/>
    </location>
    <ligand>
        <name>substrate</name>
    </ligand>
</feature>
<dbReference type="InterPro" id="IPR036291">
    <property type="entry name" value="NAD(P)-bd_dom_sf"/>
</dbReference>
<dbReference type="GO" id="GO:0042803">
    <property type="term" value="F:protein homodimerization activity"/>
    <property type="evidence" value="ECO:0007669"/>
    <property type="project" value="InterPro"/>
</dbReference>
<evidence type="ECO:0000256" key="6">
    <source>
        <dbReference type="ARBA" id="ARBA00072861"/>
    </source>
</evidence>
<evidence type="ECO:0000313" key="15">
    <source>
        <dbReference type="EMBL" id="KIX02253.1"/>
    </source>
</evidence>
<dbReference type="GO" id="GO:0005634">
    <property type="term" value="C:nucleus"/>
    <property type="evidence" value="ECO:0007669"/>
    <property type="project" value="TreeGrafter"/>
</dbReference>
<dbReference type="Gene3D" id="3.40.50.720">
    <property type="entry name" value="NAD(P)-binding Rossmann-like Domain"/>
    <property type="match status" value="1"/>
</dbReference>
<gene>
    <name evidence="15" type="ORF">Z518_08192</name>
</gene>
<keyword evidence="3 10" id="KW-0560">Oxidoreductase</keyword>
<dbReference type="InterPro" id="IPR011128">
    <property type="entry name" value="G3P_DH_NAD-dep_N"/>
</dbReference>
<dbReference type="Pfam" id="PF01210">
    <property type="entry name" value="NAD_Gly3P_dh_N"/>
    <property type="match status" value="1"/>
</dbReference>
<evidence type="ECO:0000259" key="13">
    <source>
        <dbReference type="Pfam" id="PF01210"/>
    </source>
</evidence>
<keyword evidence="4 9" id="KW-0520">NAD</keyword>
<dbReference type="PANTHER" id="PTHR11728">
    <property type="entry name" value="GLYCEROL-3-PHOSPHATE DEHYDROGENASE"/>
    <property type="match status" value="1"/>
</dbReference>
<dbReference type="PIRSF" id="PIRSF000114">
    <property type="entry name" value="Glycerol-3-P_dh"/>
    <property type="match status" value="1"/>
</dbReference>
<dbReference type="RefSeq" id="XP_013269389.1">
    <property type="nucleotide sequence ID" value="XM_013413935.1"/>
</dbReference>
<dbReference type="OrthoDB" id="10263760at2759"/>
<feature type="binding site" evidence="9">
    <location>
        <begin position="12"/>
        <end position="17"/>
    </location>
    <ligand>
        <name>NAD(+)</name>
        <dbReference type="ChEBI" id="CHEBI:57540"/>
    </ligand>
</feature>
<feature type="binding site" evidence="9">
    <location>
        <position position="329"/>
    </location>
    <ligand>
        <name>NAD(+)</name>
        <dbReference type="ChEBI" id="CHEBI:57540"/>
    </ligand>
</feature>
<dbReference type="SUPFAM" id="SSF48179">
    <property type="entry name" value="6-phosphogluconate dehydrogenase C-terminal domain-like"/>
    <property type="match status" value="1"/>
</dbReference>
<evidence type="ECO:0000256" key="8">
    <source>
        <dbReference type="PIRSR" id="PIRSR000114-2"/>
    </source>
</evidence>
<dbReference type="PANTHER" id="PTHR11728:SF31">
    <property type="entry name" value="GLYCEROL-3-PHOSPHATE DEHYDROGENASE [NAD(+)]"/>
    <property type="match status" value="1"/>
</dbReference>
<dbReference type="HOGENOM" id="CLU_033449_2_3_1"/>
<sequence length="405" mass="44174">MHARTHKITVVGSGNWGTAVSKIVAENAKSHSNIFEPTVNMWIFEEEVTIPEDSKHRKTLGSHPMKLTDIINSVHENVKYLPGIALPSNLVANASIQDAVKGATILIFNLPHQFMVKTCQQIQGHNLPYARGISCVKGVEITKDTVSLFSEIITETLGIYCGALSGANLAPEVAAEKWCETTIGYDVPPMDVQQGGPESPANISKVNEQREAHTKPSSVEVQPVPEEYVPVDENLLQKLFHRPYFNVHIVPDVAGVALSGALKNIVTLAAGFVAGRDWGDNAKAAIMRIGLLEMMKFSELFFPDSTYPQTITQESAGVSDLIASCCSGRNYRSAVKAAQTGKTIDEIEQTEMNGQKLQGASTARQVHSFLEKQGKATDFPLFTAVYEILESKSSISDLPRLVQQK</sequence>
<dbReference type="InterPro" id="IPR006109">
    <property type="entry name" value="G3P_DH_NAD-dep_C"/>
</dbReference>
<dbReference type="InterPro" id="IPR006168">
    <property type="entry name" value="G3P_DH_NAD-dep"/>
</dbReference>
<reference evidence="15 16" key="1">
    <citation type="submission" date="2015-01" db="EMBL/GenBank/DDBJ databases">
        <title>The Genome Sequence of Rhinocladiella mackenzie CBS 650.93.</title>
        <authorList>
            <consortium name="The Broad Institute Genomics Platform"/>
            <person name="Cuomo C."/>
            <person name="de Hoog S."/>
            <person name="Gorbushina A."/>
            <person name="Stielow B."/>
            <person name="Teixiera M."/>
            <person name="Abouelleil A."/>
            <person name="Chapman S.B."/>
            <person name="Priest M."/>
            <person name="Young S.K."/>
            <person name="Wortman J."/>
            <person name="Nusbaum C."/>
            <person name="Birren B."/>
        </authorList>
    </citation>
    <scope>NUCLEOTIDE SEQUENCE [LARGE SCALE GENOMIC DNA]</scope>
    <source>
        <strain evidence="15 16">CBS 650.93</strain>
    </source>
</reference>
<dbReference type="VEuPathDB" id="FungiDB:Z518_08192"/>
<dbReference type="InterPro" id="IPR008927">
    <property type="entry name" value="6-PGluconate_DH-like_C_sf"/>
</dbReference>
<feature type="region of interest" description="Disordered" evidence="12">
    <location>
        <begin position="189"/>
        <end position="219"/>
    </location>
</feature>
<proteinExistence type="inferred from homology"/>
<evidence type="ECO:0000256" key="4">
    <source>
        <dbReference type="ARBA" id="ARBA00023027"/>
    </source>
</evidence>
<feature type="binding site" evidence="9">
    <location>
        <position position="356"/>
    </location>
    <ligand>
        <name>NAD(+)</name>
        <dbReference type="ChEBI" id="CHEBI:57540"/>
    </ligand>
</feature>
<keyword evidence="16" id="KW-1185">Reference proteome</keyword>
<evidence type="ECO:0000256" key="2">
    <source>
        <dbReference type="ARBA" id="ARBA00013218"/>
    </source>
</evidence>
<evidence type="ECO:0000259" key="14">
    <source>
        <dbReference type="Pfam" id="PF07479"/>
    </source>
</evidence>
<dbReference type="Proteomes" id="UP000053617">
    <property type="component" value="Unassembled WGS sequence"/>
</dbReference>
<feature type="domain" description="Glycerol-3-phosphate dehydrogenase NAD-dependent N-terminal" evidence="13">
    <location>
        <begin position="7"/>
        <end position="185"/>
    </location>
</feature>
<evidence type="ECO:0000256" key="10">
    <source>
        <dbReference type="RuleBase" id="RU000437"/>
    </source>
</evidence>
<dbReference type="EC" id="1.1.1.8" evidence="2 11"/>
<evidence type="ECO:0000256" key="11">
    <source>
        <dbReference type="RuleBase" id="RU361243"/>
    </source>
</evidence>
<evidence type="ECO:0000256" key="9">
    <source>
        <dbReference type="PIRSR" id="PIRSR000114-3"/>
    </source>
</evidence>
<dbReference type="EMBL" id="KN847480">
    <property type="protein sequence ID" value="KIX02253.1"/>
    <property type="molecule type" value="Genomic_DNA"/>
</dbReference>
<dbReference type="STRING" id="1442369.A0A0D2GVE9"/>
<dbReference type="InterPro" id="IPR013328">
    <property type="entry name" value="6PGD_dom2"/>
</dbReference>
<feature type="binding site" evidence="9">
    <location>
        <position position="114"/>
    </location>
    <ligand>
        <name>NAD(+)</name>
        <dbReference type="ChEBI" id="CHEBI:57540"/>
    </ligand>
</feature>
<evidence type="ECO:0000256" key="1">
    <source>
        <dbReference type="ARBA" id="ARBA00011009"/>
    </source>
</evidence>
<dbReference type="GO" id="GO:0005829">
    <property type="term" value="C:cytosol"/>
    <property type="evidence" value="ECO:0007669"/>
    <property type="project" value="TreeGrafter"/>
</dbReference>
<protein>
    <recommendedName>
        <fullName evidence="6 11">Glycerol-3-phosphate dehydrogenase [NAD(+)]</fullName>
        <ecNumber evidence="2 11">1.1.1.8</ecNumber>
    </recommendedName>
</protein>
<feature type="domain" description="Glycerol-3-phosphate dehydrogenase NAD-dependent C-terminal" evidence="14">
    <location>
        <begin position="252"/>
        <end position="398"/>
    </location>
</feature>
<comment type="catalytic activity">
    <reaction evidence="5 11">
        <text>sn-glycerol 3-phosphate + NAD(+) = dihydroxyacetone phosphate + NADH + H(+)</text>
        <dbReference type="Rhea" id="RHEA:11092"/>
        <dbReference type="ChEBI" id="CHEBI:15378"/>
        <dbReference type="ChEBI" id="CHEBI:57540"/>
        <dbReference type="ChEBI" id="CHEBI:57597"/>
        <dbReference type="ChEBI" id="CHEBI:57642"/>
        <dbReference type="ChEBI" id="CHEBI:57945"/>
        <dbReference type="EC" id="1.1.1.8"/>
    </reaction>
</comment>
<dbReference type="InterPro" id="IPR017751">
    <property type="entry name" value="G3P_DH_NAD-dep_euk"/>
</dbReference>
<feature type="active site" description="Proton acceptor" evidence="7">
    <location>
        <position position="263"/>
    </location>
</feature>
<evidence type="ECO:0000256" key="7">
    <source>
        <dbReference type="PIRSR" id="PIRSR000114-1"/>
    </source>
</evidence>
<dbReference type="GeneID" id="25296263"/>
<evidence type="ECO:0000256" key="5">
    <source>
        <dbReference type="ARBA" id="ARBA00048683"/>
    </source>
</evidence>
<dbReference type="GO" id="GO:0051287">
    <property type="term" value="F:NAD binding"/>
    <property type="evidence" value="ECO:0007669"/>
    <property type="project" value="UniProtKB-UniRule"/>
</dbReference>
<accession>A0A0D2GVE9</accession>
<dbReference type="GO" id="GO:0046168">
    <property type="term" value="P:glycerol-3-phosphate catabolic process"/>
    <property type="evidence" value="ECO:0007669"/>
    <property type="project" value="UniProtKB-UniRule"/>
</dbReference>
<feature type="binding site" evidence="8">
    <location>
        <begin position="329"/>
        <end position="330"/>
    </location>
    <ligand>
        <name>substrate</name>
    </ligand>
</feature>
<dbReference type="SUPFAM" id="SSF51735">
    <property type="entry name" value="NAD(P)-binding Rossmann-fold domains"/>
    <property type="match status" value="1"/>
</dbReference>
<dbReference type="GO" id="GO:0141152">
    <property type="term" value="F:glycerol-3-phosphate dehydrogenase (NAD+) activity"/>
    <property type="evidence" value="ECO:0007669"/>
    <property type="project" value="UniProtKB-UniRule"/>
</dbReference>
<dbReference type="Pfam" id="PF07479">
    <property type="entry name" value="NAD_Gly3P_dh_C"/>
    <property type="match status" value="1"/>
</dbReference>
<feature type="binding site" evidence="9">
    <location>
        <position position="44"/>
    </location>
    <ligand>
        <name>NAD(+)</name>
        <dbReference type="ChEBI" id="CHEBI:57540"/>
    </ligand>
</feature>
<dbReference type="Gene3D" id="1.10.1040.10">
    <property type="entry name" value="N-(1-d-carboxylethyl)-l-norvaline Dehydrogenase, domain 2"/>
    <property type="match status" value="1"/>
</dbReference>
<comment type="similarity">
    <text evidence="1 10">Belongs to the NAD-dependent glycerol-3-phosphate dehydrogenase family.</text>
</comment>
<dbReference type="FunFam" id="1.10.1040.10:FF:000004">
    <property type="entry name" value="Glycerol-3-phosphate dehydrogenase [NAD(+)]"/>
    <property type="match status" value="1"/>
</dbReference>